<dbReference type="SUPFAM" id="SSF55816">
    <property type="entry name" value="5'-nucleotidase (syn. UDP-sugar hydrolase), C-terminal domain"/>
    <property type="match status" value="1"/>
</dbReference>
<dbReference type="PRINTS" id="PR01607">
    <property type="entry name" value="APYRASEFAMLY"/>
</dbReference>
<dbReference type="OrthoDB" id="9775118at2"/>
<dbReference type="GO" id="GO:0016787">
    <property type="term" value="F:hydrolase activity"/>
    <property type="evidence" value="ECO:0007669"/>
    <property type="project" value="UniProtKB-KW"/>
</dbReference>
<evidence type="ECO:0000256" key="2">
    <source>
        <dbReference type="RuleBase" id="RU362119"/>
    </source>
</evidence>
<dbReference type="RefSeq" id="WP_078712136.1">
    <property type="nucleotide sequence ID" value="NZ_FUWY01000005.1"/>
</dbReference>
<dbReference type="Gene3D" id="3.90.780.10">
    <property type="entry name" value="5'-Nucleotidase, C-terminal domain"/>
    <property type="match status" value="1"/>
</dbReference>
<dbReference type="GO" id="GO:0030288">
    <property type="term" value="C:outer membrane-bounded periplasmic space"/>
    <property type="evidence" value="ECO:0007669"/>
    <property type="project" value="TreeGrafter"/>
</dbReference>
<evidence type="ECO:0000256" key="1">
    <source>
        <dbReference type="ARBA" id="ARBA00022729"/>
    </source>
</evidence>
<sequence length="456" mass="51916">MRIFHTNDIHSEYENMERLSTFLKRSKTEHDLYLDSGDVGDLKSLTVIGSKGEVSATLMNYLHVDAMTVGNNESELGQEWVELMASKMPLLSCNLKNLAGEDLIGLKSSVILTKNKIRFLIVGTSPFYGADLKEGVYNFFLELDGLKTLEPIQQIQQEIDKYKGQYDICILVSHSGIETDEYLAKSIDTIDIIIGGHSHTQLNEPLMVDNTIIVQAKSYAEYIGCLEFEYVENKITDLSYQLISLEGEEKDKAFKEQVELCNEEAIKQLNLPVAHIECLDFDLIHECHLVNFICDALKEMYPCDLSLIYHGIVSHQLVGDISKMDLIECSPSKLNPTFIKAKGKQIRDAFELSLDVDYCMQSGRGPGFRGDKLGTLGFSSNVKIINNQLFIDGKELDDNQEYSIMIDDYLQRGARYPSLKTQEKDAKFFKGFIRDVIEENLRNQRCFELCRIKRRT</sequence>
<organism evidence="5 6">
    <name type="scientific">Anaerorhabdus furcosa</name>
    <dbReference type="NCBI Taxonomy" id="118967"/>
    <lineage>
        <taxon>Bacteria</taxon>
        <taxon>Bacillati</taxon>
        <taxon>Bacillota</taxon>
        <taxon>Erysipelotrichia</taxon>
        <taxon>Erysipelotrichales</taxon>
        <taxon>Erysipelotrichaceae</taxon>
        <taxon>Anaerorhabdus</taxon>
    </lineage>
</organism>
<evidence type="ECO:0000259" key="4">
    <source>
        <dbReference type="Pfam" id="PF02872"/>
    </source>
</evidence>
<feature type="domain" description="5'-Nucleotidase C-terminal" evidence="4">
    <location>
        <begin position="280"/>
        <end position="414"/>
    </location>
</feature>
<dbReference type="SUPFAM" id="SSF56300">
    <property type="entry name" value="Metallo-dependent phosphatases"/>
    <property type="match status" value="1"/>
</dbReference>
<evidence type="ECO:0000313" key="5">
    <source>
        <dbReference type="EMBL" id="SJZ82993.1"/>
    </source>
</evidence>
<dbReference type="InterPro" id="IPR004843">
    <property type="entry name" value="Calcineurin-like_PHP"/>
</dbReference>
<dbReference type="PANTHER" id="PTHR11575">
    <property type="entry name" value="5'-NUCLEOTIDASE-RELATED"/>
    <property type="match status" value="1"/>
</dbReference>
<protein>
    <submittedName>
        <fullName evidence="5">2',3'-cyclic-nucleotide 2'-phosphodiesterase/5'-or 3'-nucleotidase, 5'-nucleotidase family</fullName>
    </submittedName>
</protein>
<dbReference type="EMBL" id="FUWY01000005">
    <property type="protein sequence ID" value="SJZ82993.1"/>
    <property type="molecule type" value="Genomic_DNA"/>
</dbReference>
<name>A0A1T4NUV8_9FIRM</name>
<dbReference type="AlphaFoldDB" id="A0A1T4NUV8"/>
<dbReference type="STRING" id="118967.SAMN02745191_1739"/>
<keyword evidence="1" id="KW-0732">Signal</keyword>
<dbReference type="GO" id="GO:0000166">
    <property type="term" value="F:nucleotide binding"/>
    <property type="evidence" value="ECO:0007669"/>
    <property type="project" value="UniProtKB-KW"/>
</dbReference>
<dbReference type="InterPro" id="IPR029052">
    <property type="entry name" value="Metallo-depent_PP-like"/>
</dbReference>
<comment type="similarity">
    <text evidence="2">Belongs to the 5'-nucleotidase family.</text>
</comment>
<dbReference type="Pfam" id="PF02872">
    <property type="entry name" value="5_nucleotid_C"/>
    <property type="match status" value="1"/>
</dbReference>
<evidence type="ECO:0000313" key="6">
    <source>
        <dbReference type="Proteomes" id="UP000243297"/>
    </source>
</evidence>
<reference evidence="6" key="1">
    <citation type="submission" date="2017-02" db="EMBL/GenBank/DDBJ databases">
        <authorList>
            <person name="Varghese N."/>
            <person name="Submissions S."/>
        </authorList>
    </citation>
    <scope>NUCLEOTIDE SEQUENCE [LARGE SCALE GENOMIC DNA]</scope>
    <source>
        <strain evidence="6">ATCC 25662</strain>
    </source>
</reference>
<keyword evidence="2" id="KW-0378">Hydrolase</keyword>
<gene>
    <name evidence="5" type="ORF">SAMN02745191_1739</name>
</gene>
<dbReference type="InterPro" id="IPR006179">
    <property type="entry name" value="5_nucleotidase/apyrase"/>
</dbReference>
<dbReference type="Gene3D" id="3.60.21.10">
    <property type="match status" value="1"/>
</dbReference>
<dbReference type="Pfam" id="PF00149">
    <property type="entry name" value="Metallophos"/>
    <property type="match status" value="1"/>
</dbReference>
<keyword evidence="2" id="KW-0547">Nucleotide-binding</keyword>
<dbReference type="InterPro" id="IPR008334">
    <property type="entry name" value="5'-Nucleotdase_C"/>
</dbReference>
<dbReference type="GO" id="GO:0009166">
    <property type="term" value="P:nucleotide catabolic process"/>
    <property type="evidence" value="ECO:0007669"/>
    <property type="project" value="InterPro"/>
</dbReference>
<evidence type="ECO:0000259" key="3">
    <source>
        <dbReference type="Pfam" id="PF00149"/>
    </source>
</evidence>
<accession>A0A1T4NUV8</accession>
<feature type="domain" description="Calcineurin-like phosphoesterase" evidence="3">
    <location>
        <begin position="1"/>
        <end position="200"/>
    </location>
</feature>
<keyword evidence="6" id="KW-1185">Reference proteome</keyword>
<dbReference type="InterPro" id="IPR036907">
    <property type="entry name" value="5'-Nucleotdase_C_sf"/>
</dbReference>
<dbReference type="PANTHER" id="PTHR11575:SF24">
    <property type="entry name" value="5'-NUCLEOTIDASE"/>
    <property type="match status" value="1"/>
</dbReference>
<proteinExistence type="inferred from homology"/>
<dbReference type="Proteomes" id="UP000243297">
    <property type="component" value="Unassembled WGS sequence"/>
</dbReference>